<gene>
    <name evidence="1" type="ORF">SBAD_LOCUS2763</name>
</gene>
<protein>
    <submittedName>
        <fullName evidence="3">Ovule protein</fullName>
    </submittedName>
</protein>
<evidence type="ECO:0000313" key="2">
    <source>
        <dbReference type="Proteomes" id="UP000270296"/>
    </source>
</evidence>
<evidence type="ECO:0000313" key="1">
    <source>
        <dbReference type="EMBL" id="VDO98816.1"/>
    </source>
</evidence>
<name>A0A183IGL8_9BILA</name>
<reference evidence="3" key="1">
    <citation type="submission" date="2016-06" db="UniProtKB">
        <authorList>
            <consortium name="WormBaseParasite"/>
        </authorList>
    </citation>
    <scope>IDENTIFICATION</scope>
</reference>
<evidence type="ECO:0000313" key="3">
    <source>
        <dbReference type="WBParaSite" id="SBAD_0000289501-mRNA-1"/>
    </source>
</evidence>
<keyword evidence="2" id="KW-1185">Reference proteome</keyword>
<dbReference type="AlphaFoldDB" id="A0A183IGL8"/>
<reference evidence="1 2" key="2">
    <citation type="submission" date="2018-11" db="EMBL/GenBank/DDBJ databases">
        <authorList>
            <consortium name="Pathogen Informatics"/>
        </authorList>
    </citation>
    <scope>NUCLEOTIDE SEQUENCE [LARGE SCALE GENOMIC DNA]</scope>
</reference>
<dbReference type="Proteomes" id="UP000270296">
    <property type="component" value="Unassembled WGS sequence"/>
</dbReference>
<organism evidence="3">
    <name type="scientific">Soboliphyme baturini</name>
    <dbReference type="NCBI Taxonomy" id="241478"/>
    <lineage>
        <taxon>Eukaryota</taxon>
        <taxon>Metazoa</taxon>
        <taxon>Ecdysozoa</taxon>
        <taxon>Nematoda</taxon>
        <taxon>Enoplea</taxon>
        <taxon>Dorylaimia</taxon>
        <taxon>Dioctophymatida</taxon>
        <taxon>Dioctophymatoidea</taxon>
        <taxon>Soboliphymatidae</taxon>
        <taxon>Soboliphyme</taxon>
    </lineage>
</organism>
<dbReference type="WBParaSite" id="SBAD_0000289501-mRNA-1">
    <property type="protein sequence ID" value="SBAD_0000289501-mRNA-1"/>
    <property type="gene ID" value="SBAD_0000289501"/>
</dbReference>
<proteinExistence type="predicted"/>
<accession>A0A183IGL8</accession>
<sequence>MAVSSFKVPNLSNIRSEKTLMCINLLMVEPQQINRALPLNQRPLTKIVNNLSGVSCPTINTGVNDQRSSEIIMLLCYLT</sequence>
<dbReference type="EMBL" id="UZAM01007389">
    <property type="protein sequence ID" value="VDO98816.1"/>
    <property type="molecule type" value="Genomic_DNA"/>
</dbReference>